<sequence>MWPLYLTDVHTHPGQLNCINCHTSTTEPALRSVSNSKFLFIEFPPELMKDINVFEAIEISGAQYKLRGVVRCNNNHFTCAVEDNSKWTYFDDLCVNLQEFSSFQSLRQKEKNPKNDTVTNMAKEGKNNKKHISEVNTKTSDFSHSDEFVQPSLNVMASSSTRTPTQQTIKTSMAGNPQPNCCEFQISQESNVPSQSQHSDNVADKLSTASDTERDSIFIDGTECNEQLYHQKSSEENMKKFHKALKCEKENGEPNNPLYKNVKIDKQNLANLPENGILTDVTRVECGEHAGEIDKPNVDVDIDTGPVNLMMMRKFYNSGTEMSSFVPTNIDTKKEEDIISDEFLKTPQTYNWNIDSEPLNEFSCQFLASMAFPTLFPVGKGDPTNNAVFF</sequence>
<name>A0A9W9ZLF5_9CNID</name>
<keyword evidence="3" id="KW-1185">Reference proteome</keyword>
<dbReference type="OrthoDB" id="6011984at2759"/>
<feature type="compositionally biased region" description="Polar residues" evidence="1">
    <location>
        <begin position="189"/>
        <end position="200"/>
    </location>
</feature>
<dbReference type="AlphaFoldDB" id="A0A9W9ZLF5"/>
<evidence type="ECO:0000313" key="2">
    <source>
        <dbReference type="EMBL" id="KAJ7382973.1"/>
    </source>
</evidence>
<gene>
    <name evidence="2" type="ORF">OS493_031475</name>
</gene>
<reference evidence="2" key="1">
    <citation type="submission" date="2023-01" db="EMBL/GenBank/DDBJ databases">
        <title>Genome assembly of the deep-sea coral Lophelia pertusa.</title>
        <authorList>
            <person name="Herrera S."/>
            <person name="Cordes E."/>
        </authorList>
    </citation>
    <scope>NUCLEOTIDE SEQUENCE</scope>
    <source>
        <strain evidence="2">USNM1676648</strain>
        <tissue evidence="2">Polyp</tissue>
    </source>
</reference>
<feature type="region of interest" description="Disordered" evidence="1">
    <location>
        <begin position="189"/>
        <end position="210"/>
    </location>
</feature>
<evidence type="ECO:0000256" key="1">
    <source>
        <dbReference type="SAM" id="MobiDB-lite"/>
    </source>
</evidence>
<proteinExistence type="predicted"/>
<evidence type="ECO:0000313" key="3">
    <source>
        <dbReference type="Proteomes" id="UP001163046"/>
    </source>
</evidence>
<dbReference type="EMBL" id="MU825909">
    <property type="protein sequence ID" value="KAJ7382973.1"/>
    <property type="molecule type" value="Genomic_DNA"/>
</dbReference>
<dbReference type="Proteomes" id="UP001163046">
    <property type="component" value="Unassembled WGS sequence"/>
</dbReference>
<accession>A0A9W9ZLF5</accession>
<organism evidence="2 3">
    <name type="scientific">Desmophyllum pertusum</name>
    <dbReference type="NCBI Taxonomy" id="174260"/>
    <lineage>
        <taxon>Eukaryota</taxon>
        <taxon>Metazoa</taxon>
        <taxon>Cnidaria</taxon>
        <taxon>Anthozoa</taxon>
        <taxon>Hexacorallia</taxon>
        <taxon>Scleractinia</taxon>
        <taxon>Caryophylliina</taxon>
        <taxon>Caryophylliidae</taxon>
        <taxon>Desmophyllum</taxon>
    </lineage>
</organism>
<protein>
    <recommendedName>
        <fullName evidence="4">USP domain-containing protein</fullName>
    </recommendedName>
</protein>
<evidence type="ECO:0008006" key="4">
    <source>
        <dbReference type="Google" id="ProtNLM"/>
    </source>
</evidence>
<comment type="caution">
    <text evidence="2">The sequence shown here is derived from an EMBL/GenBank/DDBJ whole genome shotgun (WGS) entry which is preliminary data.</text>
</comment>